<keyword evidence="3" id="KW-1185">Reference proteome</keyword>
<sequence length="428" mass="48745">MVAMPCWWRIVAFIVLTPLLSLIYICLPETIDLDPPYLGMASNKTFFGRFFLSYTMWCLLQMHMISERMPLLSFSKKQLIISAVTVAVLSTGFELLYAWWIGFPVPYTILLMAVPYVSLMFFAFAIVWYPHVRQNWGLLWKIADAILICVCHGLVIIGYPLFYYYFLKLDGVESTTAFSLVLPILKTLYRVMFYYFCRSASGERITIVVVFIADLVNALFVNFCMQYQPSFTTTASLMVANALQVVLIVRDIDGIRRKIAATARKIVDLRKNDKHSSEVPVERVATFKMLSRAADIFKRYTFDTENVNAKRTKRLVVTQTSDVNNQIKRYKQVMSESGPVVQTGPRASATVEPISDLELLQPAISAGPKITSLVTTLSELERLERKYASLVRKLMYASEFSILTAYAEVITPIVYCTYRVTPTFLSLG</sequence>
<feature type="transmembrane region" description="Helical" evidence="1">
    <location>
        <begin position="78"/>
        <end position="101"/>
    </location>
</feature>
<keyword evidence="1" id="KW-0472">Membrane</keyword>
<keyword evidence="1" id="KW-0812">Transmembrane</keyword>
<proteinExistence type="predicted"/>
<organism evidence="2 3">
    <name type="scientific">Phytophthora fragariaefolia</name>
    <dbReference type="NCBI Taxonomy" id="1490495"/>
    <lineage>
        <taxon>Eukaryota</taxon>
        <taxon>Sar</taxon>
        <taxon>Stramenopiles</taxon>
        <taxon>Oomycota</taxon>
        <taxon>Peronosporomycetes</taxon>
        <taxon>Peronosporales</taxon>
        <taxon>Peronosporaceae</taxon>
        <taxon>Phytophthora</taxon>
    </lineage>
</organism>
<feature type="transmembrane region" description="Helical" evidence="1">
    <location>
        <begin position="7"/>
        <end position="27"/>
    </location>
</feature>
<feature type="transmembrane region" description="Helical" evidence="1">
    <location>
        <begin position="107"/>
        <end position="130"/>
    </location>
</feature>
<feature type="transmembrane region" description="Helical" evidence="1">
    <location>
        <begin position="142"/>
        <end position="165"/>
    </location>
</feature>
<evidence type="ECO:0000256" key="1">
    <source>
        <dbReference type="SAM" id="Phobius"/>
    </source>
</evidence>
<dbReference type="OrthoDB" id="106185at2759"/>
<name>A0A9W6WRB8_9STRA</name>
<dbReference type="EMBL" id="BSXT01000308">
    <property type="protein sequence ID" value="GMF23995.1"/>
    <property type="molecule type" value="Genomic_DNA"/>
</dbReference>
<feature type="transmembrane region" description="Helical" evidence="1">
    <location>
        <begin position="177"/>
        <end position="197"/>
    </location>
</feature>
<gene>
    <name evidence="2" type="ORF">Pfra01_000392500</name>
</gene>
<feature type="transmembrane region" description="Helical" evidence="1">
    <location>
        <begin position="204"/>
        <end position="223"/>
    </location>
</feature>
<evidence type="ECO:0000313" key="2">
    <source>
        <dbReference type="EMBL" id="GMF23995.1"/>
    </source>
</evidence>
<protein>
    <submittedName>
        <fullName evidence="2">Unnamed protein product</fullName>
    </submittedName>
</protein>
<dbReference type="Proteomes" id="UP001165121">
    <property type="component" value="Unassembled WGS sequence"/>
</dbReference>
<dbReference type="AlphaFoldDB" id="A0A9W6WRB8"/>
<reference evidence="2" key="1">
    <citation type="submission" date="2023-04" db="EMBL/GenBank/DDBJ databases">
        <title>Phytophthora fragariaefolia NBRC 109709.</title>
        <authorList>
            <person name="Ichikawa N."/>
            <person name="Sato H."/>
            <person name="Tonouchi N."/>
        </authorList>
    </citation>
    <scope>NUCLEOTIDE SEQUENCE</scope>
    <source>
        <strain evidence="2">NBRC 109709</strain>
    </source>
</reference>
<evidence type="ECO:0000313" key="3">
    <source>
        <dbReference type="Proteomes" id="UP001165121"/>
    </source>
</evidence>
<accession>A0A9W6WRB8</accession>
<keyword evidence="1" id="KW-1133">Transmembrane helix</keyword>
<comment type="caution">
    <text evidence="2">The sequence shown here is derived from an EMBL/GenBank/DDBJ whole genome shotgun (WGS) entry which is preliminary data.</text>
</comment>
<feature type="transmembrane region" description="Helical" evidence="1">
    <location>
        <begin position="47"/>
        <end position="66"/>
    </location>
</feature>